<protein>
    <submittedName>
        <fullName evidence="9">Halocyanin domain-containing protein</fullName>
    </submittedName>
</protein>
<reference evidence="9" key="1">
    <citation type="submission" date="2019-02" db="EMBL/GenBank/DDBJ databases">
        <title>Halonotius sp. a new haloarchaeum isolated from saline soil.</title>
        <authorList>
            <person name="Duran-Viseras A."/>
            <person name="Sanchez-Porro C."/>
            <person name="Ventosa A."/>
        </authorList>
    </citation>
    <scope>NUCLEOTIDE SEQUENCE</scope>
    <source>
        <strain evidence="9">F15B</strain>
    </source>
</reference>
<keyword evidence="6" id="KW-0472">Membrane</keyword>
<dbReference type="RefSeq" id="WP_142978540.1">
    <property type="nucleotide sequence ID" value="NZ_RKLU01000001.1"/>
</dbReference>
<feature type="domain" description="Blue (type 1) copper" evidence="8">
    <location>
        <begin position="73"/>
        <end position="159"/>
    </location>
</feature>
<evidence type="ECO:0000256" key="7">
    <source>
        <dbReference type="PIRSR" id="PIRSR602387-1"/>
    </source>
</evidence>
<keyword evidence="3 7" id="KW-0479">Metal-binding</keyword>
<evidence type="ECO:0000256" key="5">
    <source>
        <dbReference type="ARBA" id="ARBA00023008"/>
    </source>
</evidence>
<evidence type="ECO:0000256" key="2">
    <source>
        <dbReference type="ARBA" id="ARBA00022448"/>
    </source>
</evidence>
<organism evidence="9 10">
    <name type="scientific">Halonotius terrestris</name>
    <dbReference type="NCBI Taxonomy" id="2487750"/>
    <lineage>
        <taxon>Archaea</taxon>
        <taxon>Methanobacteriati</taxon>
        <taxon>Methanobacteriota</taxon>
        <taxon>Stenosarchaea group</taxon>
        <taxon>Halobacteria</taxon>
        <taxon>Halobacteriales</taxon>
        <taxon>Haloferacaceae</taxon>
        <taxon>Halonotius</taxon>
    </lineage>
</organism>
<dbReference type="PANTHER" id="PTHR34192:SF10">
    <property type="entry name" value="PLASTOCYANIN MAJOR ISOFORM, CHLOROPLASTIC-RELATED"/>
    <property type="match status" value="1"/>
</dbReference>
<dbReference type="Proteomes" id="UP000705823">
    <property type="component" value="Unassembled WGS sequence"/>
</dbReference>
<dbReference type="SUPFAM" id="SSF49503">
    <property type="entry name" value="Cupredoxins"/>
    <property type="match status" value="1"/>
</dbReference>
<comment type="subcellular location">
    <subcellularLocation>
        <location evidence="1">Membrane</location>
    </subcellularLocation>
</comment>
<evidence type="ECO:0000259" key="8">
    <source>
        <dbReference type="Pfam" id="PF00127"/>
    </source>
</evidence>
<keyword evidence="10" id="KW-1185">Reference proteome</keyword>
<dbReference type="PRINTS" id="PR00157">
    <property type="entry name" value="PLASTOCYANIN"/>
</dbReference>
<dbReference type="EMBL" id="RKLU01000001">
    <property type="protein sequence ID" value="TQQ83623.1"/>
    <property type="molecule type" value="Genomic_DNA"/>
</dbReference>
<feature type="binding site" evidence="7">
    <location>
        <position position="144"/>
    </location>
    <ligand>
        <name>Cu cation</name>
        <dbReference type="ChEBI" id="CHEBI:23378"/>
    </ligand>
</feature>
<evidence type="ECO:0000256" key="1">
    <source>
        <dbReference type="ARBA" id="ARBA00004370"/>
    </source>
</evidence>
<evidence type="ECO:0000313" key="10">
    <source>
        <dbReference type="Proteomes" id="UP000705823"/>
    </source>
</evidence>
<dbReference type="GO" id="GO:0005507">
    <property type="term" value="F:copper ion binding"/>
    <property type="evidence" value="ECO:0007669"/>
    <property type="project" value="InterPro"/>
</dbReference>
<dbReference type="CDD" id="cd04220">
    <property type="entry name" value="Halocyanin"/>
    <property type="match status" value="1"/>
</dbReference>
<keyword evidence="4" id="KW-0249">Electron transport</keyword>
<evidence type="ECO:0000256" key="3">
    <source>
        <dbReference type="ARBA" id="ARBA00022723"/>
    </source>
</evidence>
<feature type="binding site" evidence="7">
    <location>
        <position position="109"/>
    </location>
    <ligand>
        <name>Cu cation</name>
        <dbReference type="ChEBI" id="CHEBI:23378"/>
    </ligand>
</feature>
<feature type="binding site" evidence="7">
    <location>
        <position position="147"/>
    </location>
    <ligand>
        <name>Cu cation</name>
        <dbReference type="ChEBI" id="CHEBI:23378"/>
    </ligand>
</feature>
<dbReference type="Gene3D" id="2.60.40.420">
    <property type="entry name" value="Cupredoxins - blue copper proteins"/>
    <property type="match status" value="1"/>
</dbReference>
<sequence length="159" mass="16510">MNDSLSRRTVLQALGGASMTVALAGCSGGGGGGGDDGGGGSQFLESEPDYEGWFEDVDNYEQTRNLTGQDSVTISVGAGDNGLRFDPPAIAVDAGTTIVWEWTGEGGGHNVAGENREFESETVTEGGHTYEQTVSETGIVKYFCTPHRALGMKGAIVVQ</sequence>
<dbReference type="GO" id="GO:0009055">
    <property type="term" value="F:electron transfer activity"/>
    <property type="evidence" value="ECO:0007669"/>
    <property type="project" value="InterPro"/>
</dbReference>
<name>A0A8J8P9P3_9EURY</name>
<keyword evidence="5 7" id="KW-0186">Copper</keyword>
<evidence type="ECO:0000313" key="9">
    <source>
        <dbReference type="EMBL" id="TQQ83623.1"/>
    </source>
</evidence>
<dbReference type="GO" id="GO:0016020">
    <property type="term" value="C:membrane"/>
    <property type="evidence" value="ECO:0007669"/>
    <property type="project" value="UniProtKB-SubCell"/>
</dbReference>
<comment type="caution">
    <text evidence="9">The sequence shown here is derived from an EMBL/GenBank/DDBJ whole genome shotgun (WGS) entry which is preliminary data.</text>
</comment>
<dbReference type="AlphaFoldDB" id="A0A8J8P9P3"/>
<dbReference type="Pfam" id="PF00127">
    <property type="entry name" value="Copper-bind"/>
    <property type="match status" value="1"/>
</dbReference>
<dbReference type="PROSITE" id="PS51318">
    <property type="entry name" value="TAT"/>
    <property type="match status" value="1"/>
</dbReference>
<dbReference type="PROSITE" id="PS51257">
    <property type="entry name" value="PROKAR_LIPOPROTEIN"/>
    <property type="match status" value="1"/>
</dbReference>
<gene>
    <name evidence="9" type="ORF">EGH24_02195</name>
</gene>
<evidence type="ECO:0000256" key="4">
    <source>
        <dbReference type="ARBA" id="ARBA00022982"/>
    </source>
</evidence>
<proteinExistence type="predicted"/>
<dbReference type="PANTHER" id="PTHR34192">
    <property type="entry name" value="PLASTOCYANIN MAJOR ISOFORM, CHLOROPLASTIC-RELATED"/>
    <property type="match status" value="1"/>
</dbReference>
<dbReference type="InterPro" id="IPR000923">
    <property type="entry name" value="BlueCu_1"/>
</dbReference>
<dbReference type="InterPro" id="IPR006311">
    <property type="entry name" value="TAT_signal"/>
</dbReference>
<evidence type="ECO:0000256" key="6">
    <source>
        <dbReference type="ARBA" id="ARBA00023136"/>
    </source>
</evidence>
<dbReference type="InterPro" id="IPR008972">
    <property type="entry name" value="Cupredoxin"/>
</dbReference>
<keyword evidence="2" id="KW-0813">Transport</keyword>
<dbReference type="OrthoDB" id="11836at2157"/>
<comment type="cofactor">
    <cofactor evidence="7">
        <name>Cu(2+)</name>
        <dbReference type="ChEBI" id="CHEBI:29036"/>
    </cofactor>
    <text evidence="7">The crystal structure with reduced Cu(1+) has also been determined.</text>
</comment>
<dbReference type="NCBIfam" id="TIGR03102">
    <property type="entry name" value="halo_cynanin"/>
    <property type="match status" value="1"/>
</dbReference>
<dbReference type="InterPro" id="IPR017533">
    <property type="entry name" value="Halocyanin"/>
</dbReference>
<accession>A0A8J8P9P3</accession>
<dbReference type="InterPro" id="IPR002387">
    <property type="entry name" value="Plastocyanin"/>
</dbReference>
<feature type="binding site" evidence="7">
    <location>
        <position position="152"/>
    </location>
    <ligand>
        <name>Cu cation</name>
        <dbReference type="ChEBI" id="CHEBI:23378"/>
    </ligand>
</feature>